<proteinExistence type="predicted"/>
<feature type="transmembrane region" description="Helical" evidence="1">
    <location>
        <begin position="131"/>
        <end position="147"/>
    </location>
</feature>
<keyword evidence="1" id="KW-0472">Membrane</keyword>
<dbReference type="OrthoDB" id="9807744at2"/>
<keyword evidence="6" id="KW-1185">Reference proteome</keyword>
<feature type="transmembrane region" description="Helical" evidence="1">
    <location>
        <begin position="291"/>
        <end position="311"/>
    </location>
</feature>
<reference evidence="3 6" key="2">
    <citation type="submission" date="2019-06" db="EMBL/GenBank/DDBJ databases">
        <title>Whole genome shotgun sequence of Brevibacillus agri NBRC 15538.</title>
        <authorList>
            <person name="Hosoyama A."/>
            <person name="Uohara A."/>
            <person name="Ohji S."/>
            <person name="Ichikawa N."/>
        </authorList>
    </citation>
    <scope>NUCLEOTIDE SEQUENCE [LARGE SCALE GENOMIC DNA]</scope>
    <source>
        <strain evidence="3 6">NBRC 15538</strain>
    </source>
</reference>
<evidence type="ECO:0000313" key="3">
    <source>
        <dbReference type="EMBL" id="GED27832.1"/>
    </source>
</evidence>
<dbReference type="InterPro" id="IPR007349">
    <property type="entry name" value="DUF418"/>
</dbReference>
<evidence type="ECO:0000259" key="2">
    <source>
        <dbReference type="Pfam" id="PF04235"/>
    </source>
</evidence>
<feature type="domain" description="DUF418" evidence="2">
    <location>
        <begin position="234"/>
        <end position="356"/>
    </location>
</feature>
<evidence type="ECO:0000256" key="1">
    <source>
        <dbReference type="SAM" id="Phobius"/>
    </source>
</evidence>
<dbReference type="PANTHER" id="PTHR30590:SF3">
    <property type="entry name" value="HYPOTHETICAL MEMBRANE SPANNING PROTEIN"/>
    <property type="match status" value="1"/>
</dbReference>
<dbReference type="Proteomes" id="UP000317180">
    <property type="component" value="Unassembled WGS sequence"/>
</dbReference>
<dbReference type="RefSeq" id="WP_005836497.1">
    <property type="nucleotide sequence ID" value="NZ_BJOD01000051.1"/>
</dbReference>
<feature type="transmembrane region" description="Helical" evidence="1">
    <location>
        <begin position="38"/>
        <end position="58"/>
    </location>
</feature>
<comment type="caution">
    <text evidence="4">The sequence shown here is derived from an EMBL/GenBank/DDBJ whole genome shotgun (WGS) entry which is preliminary data.</text>
</comment>
<feature type="transmembrane region" description="Helical" evidence="1">
    <location>
        <begin position="78"/>
        <end position="95"/>
    </location>
</feature>
<keyword evidence="1" id="KW-0812">Transmembrane</keyword>
<dbReference type="PANTHER" id="PTHR30590">
    <property type="entry name" value="INNER MEMBRANE PROTEIN"/>
    <property type="match status" value="1"/>
</dbReference>
<dbReference type="EMBL" id="BJOD01000051">
    <property type="protein sequence ID" value="GED27832.1"/>
    <property type="molecule type" value="Genomic_DNA"/>
</dbReference>
<evidence type="ECO:0000313" key="5">
    <source>
        <dbReference type="Proteomes" id="UP000276178"/>
    </source>
</evidence>
<dbReference type="Proteomes" id="UP000276178">
    <property type="component" value="Unassembled WGS sequence"/>
</dbReference>
<keyword evidence="1" id="KW-1133">Transmembrane helix</keyword>
<dbReference type="InterPro" id="IPR052529">
    <property type="entry name" value="Bact_Transport_Assoc"/>
</dbReference>
<accession>A0A3M8AQ93</accession>
<dbReference type="Pfam" id="PF04235">
    <property type="entry name" value="DUF418"/>
    <property type="match status" value="1"/>
</dbReference>
<sequence length="371" mass="41561">MSVFVWTFIYGKKEVIGLSAFAPIGNQRINTLDTVRGFALLGIVLVNILPLLSVQTPAPGSVDAWLFQFFNFAVESRFFVIFSFLFGVGFHLFVSRAKEKGANSTALFIRRLIALLAFGFVHKMFHPGEALFIYAIFGFMLMPFYRLRAKTNLAIGLILSILVCATGVKPFLVLPLFILGLSVGQFGVFQDIPRFLPAIKKVQGIAFALTLLGLYAQYQFLPSDPFMSAQTIVVDDISEQQLLELTYYTIALTSTGFVMSAFYTTTLIRLLEHRSVQKALAPLTSYGRMALTNYVGQTVLILAGGYLFGWYGTLSYWQSTLICLGIYALQMACSMLWLSVFRMGPLEWVWRVCTYMRVTPLLKGSKERGRA</sequence>
<evidence type="ECO:0000313" key="6">
    <source>
        <dbReference type="Proteomes" id="UP000317180"/>
    </source>
</evidence>
<reference evidence="4 5" key="1">
    <citation type="submission" date="2018-10" db="EMBL/GenBank/DDBJ databases">
        <title>Phylogenomics of Brevibacillus.</title>
        <authorList>
            <person name="Dunlap C."/>
        </authorList>
    </citation>
    <scope>NUCLEOTIDE SEQUENCE [LARGE SCALE GENOMIC DNA]</scope>
    <source>
        <strain evidence="4 5">NRRL NRS 1219</strain>
    </source>
</reference>
<feature type="transmembrane region" description="Helical" evidence="1">
    <location>
        <begin position="317"/>
        <end position="341"/>
    </location>
</feature>
<protein>
    <submittedName>
        <fullName evidence="4">DUF418 domain-containing protein</fullName>
    </submittedName>
    <submittedName>
        <fullName evidence="3">Membrane protein</fullName>
    </submittedName>
</protein>
<organism evidence="4 5">
    <name type="scientific">Brevibacillus agri</name>
    <dbReference type="NCBI Taxonomy" id="51101"/>
    <lineage>
        <taxon>Bacteria</taxon>
        <taxon>Bacillati</taxon>
        <taxon>Bacillota</taxon>
        <taxon>Bacilli</taxon>
        <taxon>Bacillales</taxon>
        <taxon>Paenibacillaceae</taxon>
        <taxon>Brevibacillus</taxon>
    </lineage>
</organism>
<evidence type="ECO:0000313" key="4">
    <source>
        <dbReference type="EMBL" id="RNB52827.1"/>
    </source>
</evidence>
<feature type="transmembrane region" description="Helical" evidence="1">
    <location>
        <begin position="107"/>
        <end position="125"/>
    </location>
</feature>
<feature type="transmembrane region" description="Helical" evidence="1">
    <location>
        <begin position="152"/>
        <end position="168"/>
    </location>
</feature>
<gene>
    <name evidence="3" type="ORF">BAG01nite_39340</name>
    <name evidence="4" type="ORF">EB820_18360</name>
</gene>
<dbReference type="AlphaFoldDB" id="A0A3M8AQ93"/>
<dbReference type="EMBL" id="RHHN01000051">
    <property type="protein sequence ID" value="RNB52827.1"/>
    <property type="molecule type" value="Genomic_DNA"/>
</dbReference>
<name>A0A3M8AQ93_9BACL</name>
<feature type="transmembrane region" description="Helical" evidence="1">
    <location>
        <begin position="245"/>
        <end position="271"/>
    </location>
</feature>